<dbReference type="PANTHER" id="PTHR47955">
    <property type="entry name" value="CYTOCHROME P450 FAMILY 71 PROTEIN"/>
    <property type="match status" value="1"/>
</dbReference>
<keyword evidence="5 9" id="KW-0560">Oxidoreductase</keyword>
<dbReference type="GO" id="GO:0004497">
    <property type="term" value="F:monooxygenase activity"/>
    <property type="evidence" value="ECO:0007669"/>
    <property type="project" value="UniProtKB-KW"/>
</dbReference>
<dbReference type="SUPFAM" id="SSF48264">
    <property type="entry name" value="Cytochrome P450"/>
    <property type="match status" value="1"/>
</dbReference>
<dbReference type="GO" id="GO:0016705">
    <property type="term" value="F:oxidoreductase activity, acting on paired donors, with incorporation or reduction of molecular oxygen"/>
    <property type="evidence" value="ECO:0007669"/>
    <property type="project" value="InterPro"/>
</dbReference>
<dbReference type="InterPro" id="IPR002401">
    <property type="entry name" value="Cyt_P450_E_grp-I"/>
</dbReference>
<comment type="cofactor">
    <cofactor evidence="1 8">
        <name>heme</name>
        <dbReference type="ChEBI" id="CHEBI:30413"/>
    </cofactor>
</comment>
<dbReference type="Proteomes" id="UP001154282">
    <property type="component" value="Unassembled WGS sequence"/>
</dbReference>
<evidence type="ECO:0000256" key="4">
    <source>
        <dbReference type="ARBA" id="ARBA00022723"/>
    </source>
</evidence>
<dbReference type="InterPro" id="IPR017972">
    <property type="entry name" value="Cyt_P450_CS"/>
</dbReference>
<keyword evidence="7 9" id="KW-0503">Monooxygenase</keyword>
<dbReference type="InterPro" id="IPR036396">
    <property type="entry name" value="Cyt_P450_sf"/>
</dbReference>
<dbReference type="CDD" id="cd11072">
    <property type="entry name" value="CYP71-like"/>
    <property type="match status" value="1"/>
</dbReference>
<evidence type="ECO:0000256" key="6">
    <source>
        <dbReference type="ARBA" id="ARBA00023004"/>
    </source>
</evidence>
<name>A0AAV0JIQ1_9ROSI</name>
<evidence type="ECO:0000256" key="10">
    <source>
        <dbReference type="SAM" id="Phobius"/>
    </source>
</evidence>
<keyword evidence="4 8" id="KW-0479">Metal-binding</keyword>
<keyword evidence="10" id="KW-1133">Transmembrane helix</keyword>
<evidence type="ECO:0000313" key="11">
    <source>
        <dbReference type="EMBL" id="CAI0409791.1"/>
    </source>
</evidence>
<dbReference type="PRINTS" id="PR00463">
    <property type="entry name" value="EP450I"/>
</dbReference>
<evidence type="ECO:0000256" key="5">
    <source>
        <dbReference type="ARBA" id="ARBA00023002"/>
    </source>
</evidence>
<evidence type="ECO:0000313" key="12">
    <source>
        <dbReference type="Proteomes" id="UP001154282"/>
    </source>
</evidence>
<evidence type="ECO:0008006" key="13">
    <source>
        <dbReference type="Google" id="ProtNLM"/>
    </source>
</evidence>
<feature type="transmembrane region" description="Helical" evidence="10">
    <location>
        <begin position="6"/>
        <end position="25"/>
    </location>
</feature>
<evidence type="ECO:0000256" key="7">
    <source>
        <dbReference type="ARBA" id="ARBA00023033"/>
    </source>
</evidence>
<keyword evidence="6 8" id="KW-0408">Iron</keyword>
<sequence>MDDTVALILSLCLVIISISFLLLVMKRSANRSPKPLGVRPPGPRKLPVIGNLHQLIMTSSLPHRRLAELARKHGPLMHLDLGQVPCVIVSSPEWAKQVMQTHDLNFANRPTLPAADILLYSGRDIGFSQPGEYWRTMRKLCAAKLLGPKRVKSLQPTMEREMSKMVASITSSCFSGVNVSRMLCCLGNAISTSAVFGGSSSTQKQRQEFVPLIKEITKAVGAFSLVDVFPSSKLLRRITRYEPKLKKIHAAADAIMEAVINDHMAKRSTKHDQDDNNDEDLVDVLLDLKEKDDLRFPFSNFEIKAVILDIFIAGTETWTITAAWVMSELMKNPDVMEKAQKEIRQVVFSRNGEKDVNEADIGELNYLELVLKETLRLHTPDALTIPRESQETTVINGYRIPAKTRVIINAWAIGRDPDYWTEPETFNPERFLNSSVSYKGLDFQLIPFGAGRRICPGMHYGVAIVKLVIANLLYHFDWELPNGMMPQELDMSESFGTEVGRKNDLLLIPIPYHP</sequence>
<keyword evidence="10" id="KW-0472">Membrane</keyword>
<dbReference type="PANTHER" id="PTHR47955:SF8">
    <property type="entry name" value="CYTOCHROME P450 71D11-LIKE"/>
    <property type="match status" value="1"/>
</dbReference>
<dbReference type="EMBL" id="CAMGYJ010000005">
    <property type="protein sequence ID" value="CAI0409791.1"/>
    <property type="molecule type" value="Genomic_DNA"/>
</dbReference>
<evidence type="ECO:0000256" key="8">
    <source>
        <dbReference type="PIRSR" id="PIRSR602401-1"/>
    </source>
</evidence>
<keyword evidence="12" id="KW-1185">Reference proteome</keyword>
<accession>A0AAV0JIQ1</accession>
<gene>
    <name evidence="11" type="ORF">LITE_LOCUS14507</name>
</gene>
<evidence type="ECO:0000256" key="1">
    <source>
        <dbReference type="ARBA" id="ARBA00001971"/>
    </source>
</evidence>
<reference evidence="11" key="1">
    <citation type="submission" date="2022-08" db="EMBL/GenBank/DDBJ databases">
        <authorList>
            <person name="Gutierrez-Valencia J."/>
        </authorList>
    </citation>
    <scope>NUCLEOTIDE SEQUENCE</scope>
</reference>
<evidence type="ECO:0000256" key="9">
    <source>
        <dbReference type="RuleBase" id="RU000461"/>
    </source>
</evidence>
<dbReference type="AlphaFoldDB" id="A0AAV0JIQ1"/>
<dbReference type="PROSITE" id="PS00086">
    <property type="entry name" value="CYTOCHROME_P450"/>
    <property type="match status" value="1"/>
</dbReference>
<dbReference type="Gene3D" id="1.10.630.10">
    <property type="entry name" value="Cytochrome P450"/>
    <property type="match status" value="1"/>
</dbReference>
<keyword evidence="10" id="KW-0812">Transmembrane</keyword>
<evidence type="ECO:0000256" key="2">
    <source>
        <dbReference type="ARBA" id="ARBA00010617"/>
    </source>
</evidence>
<comment type="caution">
    <text evidence="11">The sequence shown here is derived from an EMBL/GenBank/DDBJ whole genome shotgun (WGS) entry which is preliminary data.</text>
</comment>
<dbReference type="GO" id="GO:0005506">
    <property type="term" value="F:iron ion binding"/>
    <property type="evidence" value="ECO:0007669"/>
    <property type="project" value="InterPro"/>
</dbReference>
<protein>
    <recommendedName>
        <fullName evidence="13">Cytochrome P450</fullName>
    </recommendedName>
</protein>
<keyword evidence="3 8" id="KW-0349">Heme</keyword>
<feature type="binding site" description="axial binding residue" evidence="8">
    <location>
        <position position="455"/>
    </location>
    <ligand>
        <name>heme</name>
        <dbReference type="ChEBI" id="CHEBI:30413"/>
    </ligand>
    <ligandPart>
        <name>Fe</name>
        <dbReference type="ChEBI" id="CHEBI:18248"/>
    </ligandPart>
</feature>
<dbReference type="FunFam" id="1.10.630.10:FF:000043">
    <property type="entry name" value="Cytochrome P450 99A2"/>
    <property type="match status" value="1"/>
</dbReference>
<proteinExistence type="inferred from homology"/>
<dbReference type="Pfam" id="PF00067">
    <property type="entry name" value="p450"/>
    <property type="match status" value="1"/>
</dbReference>
<comment type="similarity">
    <text evidence="2 9">Belongs to the cytochrome P450 family.</text>
</comment>
<organism evidence="11 12">
    <name type="scientific">Linum tenue</name>
    <dbReference type="NCBI Taxonomy" id="586396"/>
    <lineage>
        <taxon>Eukaryota</taxon>
        <taxon>Viridiplantae</taxon>
        <taxon>Streptophyta</taxon>
        <taxon>Embryophyta</taxon>
        <taxon>Tracheophyta</taxon>
        <taxon>Spermatophyta</taxon>
        <taxon>Magnoliopsida</taxon>
        <taxon>eudicotyledons</taxon>
        <taxon>Gunneridae</taxon>
        <taxon>Pentapetalae</taxon>
        <taxon>rosids</taxon>
        <taxon>fabids</taxon>
        <taxon>Malpighiales</taxon>
        <taxon>Linaceae</taxon>
        <taxon>Linum</taxon>
    </lineage>
</organism>
<dbReference type="PRINTS" id="PR00385">
    <property type="entry name" value="P450"/>
</dbReference>
<dbReference type="GO" id="GO:0020037">
    <property type="term" value="F:heme binding"/>
    <property type="evidence" value="ECO:0007669"/>
    <property type="project" value="InterPro"/>
</dbReference>
<dbReference type="InterPro" id="IPR001128">
    <property type="entry name" value="Cyt_P450"/>
</dbReference>
<evidence type="ECO:0000256" key="3">
    <source>
        <dbReference type="ARBA" id="ARBA00022617"/>
    </source>
</evidence>